<dbReference type="PANTHER" id="PTHR10609">
    <property type="entry name" value="BIOTINIDASE-RELATED"/>
    <property type="match status" value="1"/>
</dbReference>
<dbReference type="Pfam" id="PF19018">
    <property type="entry name" value="Vanin_C"/>
    <property type="match status" value="1"/>
</dbReference>
<feature type="chain" id="PRO_5045821575" evidence="3">
    <location>
        <begin position="18"/>
        <end position="462"/>
    </location>
</feature>
<dbReference type="Proteomes" id="UP001652582">
    <property type="component" value="Chromosome 2"/>
</dbReference>
<proteinExistence type="inferred from homology"/>
<evidence type="ECO:0000256" key="2">
    <source>
        <dbReference type="ARBA" id="ARBA00022801"/>
    </source>
</evidence>
<keyword evidence="6" id="KW-1185">Reference proteome</keyword>
<evidence type="ECO:0000313" key="7">
    <source>
        <dbReference type="RefSeq" id="XP_052742162.1"/>
    </source>
</evidence>
<accession>A0ABM3LSW6</accession>
<keyword evidence="3" id="KW-0732">Signal</keyword>
<reference evidence="6" key="1">
    <citation type="submission" date="2025-05" db="UniProtKB">
        <authorList>
            <consortium name="RefSeq"/>
        </authorList>
    </citation>
    <scope>NUCLEOTIDE SEQUENCE [LARGE SCALE GENOMIC DNA]</scope>
</reference>
<protein>
    <submittedName>
        <fullName evidence="7">Vanin-like protein 1 isoform X1</fullName>
    </submittedName>
</protein>
<evidence type="ECO:0000256" key="1">
    <source>
        <dbReference type="ARBA" id="ARBA00008225"/>
    </source>
</evidence>
<gene>
    <name evidence="7" type="primary">LOC112047359</name>
</gene>
<dbReference type="RefSeq" id="XP_052742162.1">
    <property type="nucleotide sequence ID" value="XM_052886202.1"/>
</dbReference>
<dbReference type="InterPro" id="IPR036526">
    <property type="entry name" value="C-N_Hydrolase_sf"/>
</dbReference>
<name>A0ABM3LSW6_BICAN</name>
<dbReference type="Pfam" id="PF00795">
    <property type="entry name" value="CN_hydrolase"/>
    <property type="match status" value="1"/>
</dbReference>
<dbReference type="InterPro" id="IPR003010">
    <property type="entry name" value="C-N_Hydrolase"/>
</dbReference>
<dbReference type="InterPro" id="IPR043957">
    <property type="entry name" value="Vanin_C"/>
</dbReference>
<feature type="domain" description="Vanin C-terminal" evidence="5">
    <location>
        <begin position="250"/>
        <end position="412"/>
    </location>
</feature>
<dbReference type="PANTHER" id="PTHR10609:SF14">
    <property type="entry name" value="BIOTINIDASE"/>
    <property type="match status" value="1"/>
</dbReference>
<sequence>MRLLFVLFFFCWGCACGSESYRAAVVDVKEFEPITHNKYTWLIYEAAKANVDLLVLPSPRVISDANKESCANGEGNFDEVVTAVSAAAQSAQMYVVAPLYERVTCQDKVELVSSNLVFDRTGALIAVHRKASNNFTKCNTTSSTVGRFTTDFGVTFGIVVEEDLILASPQDIAGIENFVVTDNTLSKKSFLFAKQFESSFAFVNKVNVISSSGEITGERTPPLIIAKLRKNGSDHSTLLANPPRSFPSEDLSQYVSKPLNVEASLRGYSDSVCHGTFCCQFYVKSSSIGTNPQDISYGLMAFDGIHQSGSTNIGVQACSLVACAGLYKRSCFIGSKNTTADIKFSQVSINANFSKENSAQFPTVLTTAQTIFNSGNLKFSIVNKEQKSVTSEIYNTENILTFGIVGRDYSKDFNDVRNNTKGYILDFSEYISSENVQEFFDYVWIRLRVLIFIVSVYILEMM</sequence>
<feature type="domain" description="CN hydrolase" evidence="4">
    <location>
        <begin position="36"/>
        <end position="132"/>
    </location>
</feature>
<evidence type="ECO:0000313" key="6">
    <source>
        <dbReference type="Proteomes" id="UP001652582"/>
    </source>
</evidence>
<dbReference type="InterPro" id="IPR040154">
    <property type="entry name" value="Biotinidase/VNN"/>
</dbReference>
<dbReference type="Gene3D" id="3.60.110.10">
    <property type="entry name" value="Carbon-nitrogen hydrolase"/>
    <property type="match status" value="1"/>
</dbReference>
<reference evidence="7" key="2">
    <citation type="submission" date="2025-08" db="UniProtKB">
        <authorList>
            <consortium name="RefSeq"/>
        </authorList>
    </citation>
    <scope>IDENTIFICATION</scope>
</reference>
<evidence type="ECO:0000259" key="5">
    <source>
        <dbReference type="Pfam" id="PF19018"/>
    </source>
</evidence>
<keyword evidence="2" id="KW-0378">Hydrolase</keyword>
<dbReference type="GeneID" id="112047359"/>
<dbReference type="PROSITE" id="PS51257">
    <property type="entry name" value="PROKAR_LIPOPROTEIN"/>
    <property type="match status" value="1"/>
</dbReference>
<organism evidence="6 7">
    <name type="scientific">Bicyclus anynana</name>
    <name type="common">Squinting bush brown butterfly</name>
    <dbReference type="NCBI Taxonomy" id="110368"/>
    <lineage>
        <taxon>Eukaryota</taxon>
        <taxon>Metazoa</taxon>
        <taxon>Ecdysozoa</taxon>
        <taxon>Arthropoda</taxon>
        <taxon>Hexapoda</taxon>
        <taxon>Insecta</taxon>
        <taxon>Pterygota</taxon>
        <taxon>Neoptera</taxon>
        <taxon>Endopterygota</taxon>
        <taxon>Lepidoptera</taxon>
        <taxon>Glossata</taxon>
        <taxon>Ditrysia</taxon>
        <taxon>Papilionoidea</taxon>
        <taxon>Nymphalidae</taxon>
        <taxon>Satyrinae</taxon>
        <taxon>Satyrini</taxon>
        <taxon>Mycalesina</taxon>
        <taxon>Bicyclus</taxon>
    </lineage>
</organism>
<evidence type="ECO:0000259" key="4">
    <source>
        <dbReference type="Pfam" id="PF00795"/>
    </source>
</evidence>
<dbReference type="SUPFAM" id="SSF56317">
    <property type="entry name" value="Carbon-nitrogen hydrolase"/>
    <property type="match status" value="1"/>
</dbReference>
<feature type="signal peptide" evidence="3">
    <location>
        <begin position="1"/>
        <end position="17"/>
    </location>
</feature>
<evidence type="ECO:0000256" key="3">
    <source>
        <dbReference type="SAM" id="SignalP"/>
    </source>
</evidence>
<comment type="similarity">
    <text evidence="1">Belongs to the carbon-nitrogen hydrolase superfamily. BTD/VNN family.</text>
</comment>